<organism evidence="1 2">
    <name type="scientific">Escherichia phage vB_EcoM-Pr121LW</name>
    <dbReference type="NCBI Taxonomy" id="2306966"/>
    <lineage>
        <taxon>Viruses</taxon>
        <taxon>Duplodnaviria</taxon>
        <taxon>Heunggongvirae</taxon>
        <taxon>Uroviricota</taxon>
        <taxon>Caudoviricetes</taxon>
        <taxon>Vequintavirinae</taxon>
        <taxon>Vequintavirus</taxon>
        <taxon>Vequintavirus murica</taxon>
    </lineage>
</organism>
<dbReference type="Proteomes" id="UP000264676">
    <property type="component" value="Segment"/>
</dbReference>
<dbReference type="EMBL" id="MH752840">
    <property type="protein sequence ID" value="AXU22677.1"/>
    <property type="molecule type" value="Genomic_DNA"/>
</dbReference>
<proteinExistence type="predicted"/>
<name>A0A385F264_9CAUD</name>
<keyword evidence="1" id="KW-0489">Methyltransferase</keyword>
<protein>
    <submittedName>
        <fullName evidence="1">DNA cytosine methyltransferase</fullName>
    </submittedName>
</protein>
<gene>
    <name evidence="1" type="ORF">Pr121lw_163</name>
</gene>
<accession>A0A385F264</accession>
<sequence>MPERVGLFALGDSKLKFIYKEHYHKGVVWSLFDGSGGAVIDWAKAGYLCLCFNAEGADHGSYAEVITDHPNIHYVDYWIDPWFPQETFCMYPAPDFILAFPPCTHLAVSGAAHFKKKLAKDPMIQINAVKDARVAEELGEIYDCPWHVENPVGVMSTLWRKPDYRFHPSDYGGYLPEDDVNPWFPEFIAPRDAYPKITCGWIGNGFIIPATKPVPQIVDAVSGYSMQHAKLGGKSARTKMIRSLTPRGWAKAVFLANEPVVRSRINGK</sequence>
<evidence type="ECO:0000313" key="2">
    <source>
        <dbReference type="Proteomes" id="UP000264676"/>
    </source>
</evidence>
<dbReference type="GO" id="GO:0032259">
    <property type="term" value="P:methylation"/>
    <property type="evidence" value="ECO:0007669"/>
    <property type="project" value="UniProtKB-KW"/>
</dbReference>
<evidence type="ECO:0000313" key="1">
    <source>
        <dbReference type="EMBL" id="AXU22677.1"/>
    </source>
</evidence>
<keyword evidence="1" id="KW-0808">Transferase</keyword>
<dbReference type="GO" id="GO:0008168">
    <property type="term" value="F:methyltransferase activity"/>
    <property type="evidence" value="ECO:0007669"/>
    <property type="project" value="UniProtKB-KW"/>
</dbReference>
<reference evidence="1 2" key="1">
    <citation type="submission" date="2018-08" db="EMBL/GenBank/DDBJ databases">
        <title>Complete Genome Sequence of Escherichia Phage vB_EcoM-Pr121LW Isolated from Soil Sample in an Organic Farm.</title>
        <authorList>
            <person name="Liao Y.-T."/>
            <person name="Liu F."/>
            <person name="Wu V."/>
        </authorList>
    </citation>
    <scope>NUCLEOTIDE SEQUENCE [LARGE SCALE GENOMIC DNA]</scope>
</reference>